<reference evidence="1" key="1">
    <citation type="submission" date="2022-07" db="EMBL/GenBank/DDBJ databases">
        <title>Phylogenomic reconstructions and comparative analyses of Kickxellomycotina fungi.</title>
        <authorList>
            <person name="Reynolds N.K."/>
            <person name="Stajich J.E."/>
            <person name="Barry K."/>
            <person name="Grigoriev I.V."/>
            <person name="Crous P."/>
            <person name="Smith M.E."/>
        </authorList>
    </citation>
    <scope>NUCLEOTIDE SEQUENCE</scope>
    <source>
        <strain evidence="1">CBS 190363</strain>
    </source>
</reference>
<protein>
    <submittedName>
        <fullName evidence="1">Uncharacterized protein</fullName>
    </submittedName>
</protein>
<comment type="caution">
    <text evidence="1">The sequence shown here is derived from an EMBL/GenBank/DDBJ whole genome shotgun (WGS) entry which is preliminary data.</text>
</comment>
<sequence>SKTGKQPDPGIRQVLEKKEGLFRQNMMGKRVNYAARSVISPDPNLESDEVGVPPVFAQKLTFPEPVTAHNVKEMRQLVVNGPETWPGAVAVQHEDGSLVFLDRLSHESRVALANQLMTPQDATTSNQLGNVFTTRAAGVNKKVFRHLRNGDMVVMNRQPTLHRASMAGMRAHVLPGERTLRFHYMNCNQFNSDFDGDEMNMHFPQSQAARAELSNIMGADLTYINPTDGGPLRGLIQDSVDGGVILTKRDSMLTRSEYQELVYWALRPETQPHLPEGKVQLLPPAIFRPVPLWTGKQVVSTLLLNLTWGYAPLSLVSKDKVGKKHWGRTAEEEERVLFLDGELLCGILDKSQFGATSYGLVHSVYELYSPTHAGRLLSALGRLFLRYLQEIGFSCRMEDL</sequence>
<name>A0ACC1LU22_9FUNG</name>
<accession>A0ACC1LU22</accession>
<keyword evidence="2" id="KW-1185">Reference proteome</keyword>
<dbReference type="EMBL" id="JANBVB010002975">
    <property type="protein sequence ID" value="KAJ2881203.1"/>
    <property type="molecule type" value="Genomic_DNA"/>
</dbReference>
<evidence type="ECO:0000313" key="2">
    <source>
        <dbReference type="Proteomes" id="UP001139981"/>
    </source>
</evidence>
<feature type="non-terminal residue" evidence="1">
    <location>
        <position position="400"/>
    </location>
</feature>
<feature type="non-terminal residue" evidence="1">
    <location>
        <position position="1"/>
    </location>
</feature>
<evidence type="ECO:0000313" key="1">
    <source>
        <dbReference type="EMBL" id="KAJ2881203.1"/>
    </source>
</evidence>
<dbReference type="Proteomes" id="UP001139981">
    <property type="component" value="Unassembled WGS sequence"/>
</dbReference>
<gene>
    <name evidence="1" type="ORF">IWW38_005828</name>
</gene>
<organism evidence="1 2">
    <name type="scientific">Coemansia aciculifera</name>
    <dbReference type="NCBI Taxonomy" id="417176"/>
    <lineage>
        <taxon>Eukaryota</taxon>
        <taxon>Fungi</taxon>
        <taxon>Fungi incertae sedis</taxon>
        <taxon>Zoopagomycota</taxon>
        <taxon>Kickxellomycotina</taxon>
        <taxon>Kickxellomycetes</taxon>
        <taxon>Kickxellales</taxon>
        <taxon>Kickxellaceae</taxon>
        <taxon>Coemansia</taxon>
    </lineage>
</organism>
<proteinExistence type="predicted"/>